<organism evidence="1 2">
    <name type="scientific">Catenulispora yoronensis</name>
    <dbReference type="NCBI Taxonomy" id="450799"/>
    <lineage>
        <taxon>Bacteria</taxon>
        <taxon>Bacillati</taxon>
        <taxon>Actinomycetota</taxon>
        <taxon>Actinomycetes</taxon>
        <taxon>Catenulisporales</taxon>
        <taxon>Catenulisporaceae</taxon>
        <taxon>Catenulispora</taxon>
    </lineage>
</organism>
<comment type="caution">
    <text evidence="1">The sequence shown here is derived from an EMBL/GenBank/DDBJ whole genome shotgun (WGS) entry which is preliminary data.</text>
</comment>
<keyword evidence="2" id="KW-1185">Reference proteome</keyword>
<evidence type="ECO:0000313" key="1">
    <source>
        <dbReference type="EMBL" id="GAA2012587.1"/>
    </source>
</evidence>
<reference evidence="1 2" key="1">
    <citation type="journal article" date="2019" name="Int. J. Syst. Evol. Microbiol.">
        <title>The Global Catalogue of Microorganisms (GCM) 10K type strain sequencing project: providing services to taxonomists for standard genome sequencing and annotation.</title>
        <authorList>
            <consortium name="The Broad Institute Genomics Platform"/>
            <consortium name="The Broad Institute Genome Sequencing Center for Infectious Disease"/>
            <person name="Wu L."/>
            <person name="Ma J."/>
        </authorList>
    </citation>
    <scope>NUCLEOTIDE SEQUENCE [LARGE SCALE GENOMIC DNA]</scope>
    <source>
        <strain evidence="1 2">JCM 16014</strain>
    </source>
</reference>
<dbReference type="Proteomes" id="UP001500751">
    <property type="component" value="Unassembled WGS sequence"/>
</dbReference>
<dbReference type="EMBL" id="BAAAQN010000002">
    <property type="protein sequence ID" value="GAA2012587.1"/>
    <property type="molecule type" value="Genomic_DNA"/>
</dbReference>
<sequence>MTTAGSAAGSAKAGGSITQSELDAFLAAHSTALKGKDRAAFLAAVDPKNADLLKQQGQLYDNLQKIPFASAAYRFGSMDGGESTFAQGAQATVAVNFDHQITGVDTAPVEEQYRWTVVRGATGLQVTAVDAPTNRRGYPAPWDSIANLTVLTRKHVVIMADDTSSSFAKSRADALESDAQYDFAHWTGGTGTAPGFAVFLTSNRDTYEGIYDQGRDESVGVTVPMPAVSDPSSAGGTYPSSRIAIDTTHYKNLDPADADIIFKHEMTHAMIDPFENLSGRSEQDHLWVVEGFAEWESQRMYSPTELLYDGDTLHAYATKHGAPKALPTDAQVYSSDSDASSLGYFYSHMAMRYMAGKWSPEKVDQFVLYVYKNATSATCVDDAMKNVLSTTTDQFTQGYASWYRSSL</sequence>
<protein>
    <submittedName>
        <fullName evidence="1">Uncharacterized protein</fullName>
    </submittedName>
</protein>
<gene>
    <name evidence="1" type="ORF">GCM10009839_03770</name>
</gene>
<name>A0ABN2TKS1_9ACTN</name>
<evidence type="ECO:0000313" key="2">
    <source>
        <dbReference type="Proteomes" id="UP001500751"/>
    </source>
</evidence>
<proteinExistence type="predicted"/>
<accession>A0ABN2TKS1</accession>